<dbReference type="Gene3D" id="2.30.30.40">
    <property type="entry name" value="SH3 Domains"/>
    <property type="match status" value="1"/>
</dbReference>
<dbReference type="SMART" id="SM00326">
    <property type="entry name" value="SH3"/>
    <property type="match status" value="1"/>
</dbReference>
<dbReference type="PRINTS" id="PR00452">
    <property type="entry name" value="SH3DOMAIN"/>
</dbReference>
<keyword evidence="2" id="KW-0040">ANK repeat</keyword>
<evidence type="ECO:0000256" key="4">
    <source>
        <dbReference type="SAM" id="MobiDB-lite"/>
    </source>
</evidence>
<dbReference type="Proteomes" id="UP001217089">
    <property type="component" value="Unassembled WGS sequence"/>
</dbReference>
<dbReference type="SMART" id="SM00248">
    <property type="entry name" value="ANK"/>
    <property type="match status" value="2"/>
</dbReference>
<keyword evidence="1 3" id="KW-0728">SH3 domain</keyword>
<dbReference type="SUPFAM" id="SSF50044">
    <property type="entry name" value="SH3-domain"/>
    <property type="match status" value="1"/>
</dbReference>
<dbReference type="PRINTS" id="PR00499">
    <property type="entry name" value="P67PHOX"/>
</dbReference>
<dbReference type="InterPro" id="IPR002110">
    <property type="entry name" value="Ankyrin_rpt"/>
</dbReference>
<protein>
    <recommendedName>
        <fullName evidence="5">SH3 domain-containing protein</fullName>
    </recommendedName>
</protein>
<dbReference type="InterPro" id="IPR001452">
    <property type="entry name" value="SH3_domain"/>
</dbReference>
<dbReference type="PROSITE" id="PS50088">
    <property type="entry name" value="ANK_REPEAT"/>
    <property type="match status" value="1"/>
</dbReference>
<accession>A0ABQ9G1N7</accession>
<evidence type="ECO:0000256" key="1">
    <source>
        <dbReference type="ARBA" id="ARBA00022443"/>
    </source>
</evidence>
<feature type="domain" description="SH3" evidence="5">
    <location>
        <begin position="444"/>
        <end position="506"/>
    </location>
</feature>
<feature type="region of interest" description="Disordered" evidence="4">
    <location>
        <begin position="201"/>
        <end position="280"/>
    </location>
</feature>
<sequence length="506" mass="56249">MEAKLDPSMKLNPSSPMNEREQFIKAKYEQHKFAIITCTDHEDLKQDLKQAIVTRDLSALFQVYAEGIDLMSVLPDMENGETALHLAIDAVDGSSLHLVDFIIQNSSISSLGTPNKEGNTALHLCALENKTECLKLLLRTKPDLANKENSEHKTPLDISRECKHQLCCDLLMAAINGKKDVFQHVNIDWNLSEDQYDGDHGDYYSDDDLDGTPDRKCRSRPPSLVTGAVTGDSPTGTPKDLPFDLRDMRDRSDSTKSLPLATAQFGKQRKPLNPNKQRQRSLQNYVPNHSAIHQSVIYTNTSNGNTTVTRQIQSHDQGPSNELKGPGPPLPPRGKRPPPPPPPGGHTRNKSEPFFPQVEHRRTTSDPPPRPAPPEFRNTIIGNIGAKQVLPPLPVEPGGNILPSDIIRRDRSQSASEGNSESRLSASKDMPPPPIVARVKKKPPIGQHCKALFDCEADNEDELTFREGEVIVILREEEDDWWEGEILGQPSRKGVFPKTFVTLLSE</sequence>
<dbReference type="EMBL" id="JARBDR010000018">
    <property type="protein sequence ID" value="KAJ8321870.1"/>
    <property type="molecule type" value="Genomic_DNA"/>
</dbReference>
<reference evidence="6 7" key="1">
    <citation type="submission" date="2022-12" db="EMBL/GenBank/DDBJ databases">
        <title>Chromosome-level genome of Tegillarca granosa.</title>
        <authorList>
            <person name="Kim J."/>
        </authorList>
    </citation>
    <scope>NUCLEOTIDE SEQUENCE [LARGE SCALE GENOMIC DNA]</scope>
    <source>
        <strain evidence="6">Teg-2019</strain>
        <tissue evidence="6">Adductor muscle</tissue>
    </source>
</reference>
<dbReference type="PANTHER" id="PTHR45854:SF3">
    <property type="entry name" value="ARFGAP WITH SH3 DOMAIN, ANK REPEAT AND PH DOMAIN-CONTAINING PROTEIN"/>
    <property type="match status" value="1"/>
</dbReference>
<dbReference type="InterPro" id="IPR036770">
    <property type="entry name" value="Ankyrin_rpt-contain_sf"/>
</dbReference>
<gene>
    <name evidence="6" type="ORF">KUTeg_000341</name>
</gene>
<dbReference type="Pfam" id="PF14604">
    <property type="entry name" value="SH3_9"/>
    <property type="match status" value="1"/>
</dbReference>
<evidence type="ECO:0000313" key="7">
    <source>
        <dbReference type="Proteomes" id="UP001217089"/>
    </source>
</evidence>
<dbReference type="InterPro" id="IPR043593">
    <property type="entry name" value="ASAP"/>
</dbReference>
<comment type="caution">
    <text evidence="6">The sequence shown here is derived from an EMBL/GenBank/DDBJ whole genome shotgun (WGS) entry which is preliminary data.</text>
</comment>
<dbReference type="PANTHER" id="PTHR45854">
    <property type="entry name" value="ASAP FAMILY MEMBER"/>
    <property type="match status" value="1"/>
</dbReference>
<evidence type="ECO:0000259" key="5">
    <source>
        <dbReference type="PROSITE" id="PS50002"/>
    </source>
</evidence>
<dbReference type="InterPro" id="IPR036028">
    <property type="entry name" value="SH3-like_dom_sf"/>
</dbReference>
<feature type="compositionally biased region" description="Basic and acidic residues" evidence="4">
    <location>
        <begin position="241"/>
        <end position="254"/>
    </location>
</feature>
<evidence type="ECO:0000256" key="2">
    <source>
        <dbReference type="PROSITE-ProRule" id="PRU00023"/>
    </source>
</evidence>
<dbReference type="Gene3D" id="1.25.40.950">
    <property type="match status" value="1"/>
</dbReference>
<dbReference type="PROSITE" id="PS50002">
    <property type="entry name" value="SH3"/>
    <property type="match status" value="1"/>
</dbReference>
<dbReference type="PROSITE" id="PS50297">
    <property type="entry name" value="ANK_REP_REGION"/>
    <property type="match status" value="1"/>
</dbReference>
<feature type="region of interest" description="Disordered" evidence="4">
    <location>
        <begin position="310"/>
        <end position="434"/>
    </location>
</feature>
<feature type="repeat" description="ANK" evidence="2">
    <location>
        <begin position="117"/>
        <end position="149"/>
    </location>
</feature>
<name>A0ABQ9G1N7_TEGGR</name>
<feature type="compositionally biased region" description="Polar residues" evidence="4">
    <location>
        <begin position="413"/>
        <end position="425"/>
    </location>
</feature>
<evidence type="ECO:0000256" key="3">
    <source>
        <dbReference type="PROSITE-ProRule" id="PRU00192"/>
    </source>
</evidence>
<feature type="compositionally biased region" description="Polar residues" evidence="4">
    <location>
        <begin position="310"/>
        <end position="320"/>
    </location>
</feature>
<organism evidence="6 7">
    <name type="scientific">Tegillarca granosa</name>
    <name type="common">Malaysian cockle</name>
    <name type="synonym">Anadara granosa</name>
    <dbReference type="NCBI Taxonomy" id="220873"/>
    <lineage>
        <taxon>Eukaryota</taxon>
        <taxon>Metazoa</taxon>
        <taxon>Spiralia</taxon>
        <taxon>Lophotrochozoa</taxon>
        <taxon>Mollusca</taxon>
        <taxon>Bivalvia</taxon>
        <taxon>Autobranchia</taxon>
        <taxon>Pteriomorphia</taxon>
        <taxon>Arcoida</taxon>
        <taxon>Arcoidea</taxon>
        <taxon>Arcidae</taxon>
        <taxon>Tegillarca</taxon>
    </lineage>
</organism>
<dbReference type="Pfam" id="PF12796">
    <property type="entry name" value="Ank_2"/>
    <property type="match status" value="1"/>
</dbReference>
<dbReference type="SUPFAM" id="SSF48403">
    <property type="entry name" value="Ankyrin repeat"/>
    <property type="match status" value="1"/>
</dbReference>
<evidence type="ECO:0000313" key="6">
    <source>
        <dbReference type="EMBL" id="KAJ8321870.1"/>
    </source>
</evidence>
<proteinExistence type="predicted"/>
<dbReference type="Gene3D" id="1.25.40.20">
    <property type="entry name" value="Ankyrin repeat-containing domain"/>
    <property type="match status" value="1"/>
</dbReference>
<keyword evidence="7" id="KW-1185">Reference proteome</keyword>
<feature type="compositionally biased region" description="Pro residues" evidence="4">
    <location>
        <begin position="326"/>
        <end position="344"/>
    </location>
</feature>